<reference evidence="1 2" key="1">
    <citation type="submission" date="2019-01" db="EMBL/GenBank/DDBJ databases">
        <title>Coherence of Microcystis species and biogeography revealed through population genomics.</title>
        <authorList>
            <person name="Perez-Carrascal O.M."/>
            <person name="Terrat Y."/>
            <person name="Giani A."/>
            <person name="Fortin N."/>
            <person name="Tromas N."/>
            <person name="Shapiro B.J."/>
        </authorList>
    </citation>
    <scope>NUCLEOTIDE SEQUENCE [LARGE SCALE GENOMIC DNA]</scope>
    <source>
        <strain evidence="1">Ma_MB_F_20061100_S20D</strain>
    </source>
</reference>
<dbReference type="Proteomes" id="UP000315113">
    <property type="component" value="Unassembled WGS sequence"/>
</dbReference>
<accession>A0A552EWS9</accession>
<dbReference type="AlphaFoldDB" id="A0A552EWS9"/>
<dbReference type="EMBL" id="SFBH01000029">
    <property type="protein sequence ID" value="TRU38921.1"/>
    <property type="molecule type" value="Genomic_DNA"/>
</dbReference>
<name>A0A552EWS9_MICAE</name>
<sequence length="65" mass="7517">MSEYQYYEFQAIDRPLTQEERAAIGELSSRVKPTATSASFTYPGKVERDPKESFSLERRSVNVRL</sequence>
<gene>
    <name evidence="1" type="ORF">EWV78_04000</name>
</gene>
<evidence type="ECO:0000313" key="1">
    <source>
        <dbReference type="EMBL" id="TRU38921.1"/>
    </source>
</evidence>
<protein>
    <submittedName>
        <fullName evidence="1">Uncharacterized protein</fullName>
    </submittedName>
</protein>
<evidence type="ECO:0000313" key="2">
    <source>
        <dbReference type="Proteomes" id="UP000315113"/>
    </source>
</evidence>
<proteinExistence type="predicted"/>
<comment type="caution">
    <text evidence="1">The sequence shown here is derived from an EMBL/GenBank/DDBJ whole genome shotgun (WGS) entry which is preliminary data.</text>
</comment>
<organism evidence="1 2">
    <name type="scientific">Microcystis aeruginosa Ma_MB_F_20061100_S20D</name>
    <dbReference type="NCBI Taxonomy" id="2486253"/>
    <lineage>
        <taxon>Bacteria</taxon>
        <taxon>Bacillati</taxon>
        <taxon>Cyanobacteriota</taxon>
        <taxon>Cyanophyceae</taxon>
        <taxon>Oscillatoriophycideae</taxon>
        <taxon>Chroococcales</taxon>
        <taxon>Microcystaceae</taxon>
        <taxon>Microcystis</taxon>
    </lineage>
</organism>